<dbReference type="PANTHER" id="PTHR43214">
    <property type="entry name" value="TWO-COMPONENT RESPONSE REGULATOR"/>
    <property type="match status" value="1"/>
</dbReference>
<dbReference type="PROSITE" id="PS50043">
    <property type="entry name" value="HTH_LUXR_2"/>
    <property type="match status" value="1"/>
</dbReference>
<evidence type="ECO:0000256" key="3">
    <source>
        <dbReference type="ARBA" id="ARBA00023125"/>
    </source>
</evidence>
<organism evidence="8 9">
    <name type="scientific">Actinomycetospora endophytica</name>
    <dbReference type="NCBI Taxonomy" id="2291215"/>
    <lineage>
        <taxon>Bacteria</taxon>
        <taxon>Bacillati</taxon>
        <taxon>Actinomycetota</taxon>
        <taxon>Actinomycetes</taxon>
        <taxon>Pseudonocardiales</taxon>
        <taxon>Pseudonocardiaceae</taxon>
        <taxon>Actinomycetospora</taxon>
    </lineage>
</organism>
<feature type="domain" description="Response regulatory" evidence="7">
    <location>
        <begin position="2"/>
        <end position="119"/>
    </location>
</feature>
<evidence type="ECO:0000256" key="4">
    <source>
        <dbReference type="ARBA" id="ARBA00023163"/>
    </source>
</evidence>
<protein>
    <submittedName>
        <fullName evidence="8">Response regulator transcription factor</fullName>
    </submittedName>
</protein>
<dbReference type="PRINTS" id="PR00038">
    <property type="entry name" value="HTHLUXR"/>
</dbReference>
<comment type="caution">
    <text evidence="8">The sequence shown here is derived from an EMBL/GenBank/DDBJ whole genome shotgun (WGS) entry which is preliminary data.</text>
</comment>
<dbReference type="CDD" id="cd17535">
    <property type="entry name" value="REC_NarL-like"/>
    <property type="match status" value="1"/>
</dbReference>
<keyword evidence="4" id="KW-0804">Transcription</keyword>
<evidence type="ECO:0000259" key="7">
    <source>
        <dbReference type="PROSITE" id="PS50110"/>
    </source>
</evidence>
<dbReference type="InterPro" id="IPR058245">
    <property type="entry name" value="NreC/VraR/RcsB-like_REC"/>
</dbReference>
<dbReference type="InterPro" id="IPR016032">
    <property type="entry name" value="Sig_transdc_resp-reg_C-effctor"/>
</dbReference>
<keyword evidence="9" id="KW-1185">Reference proteome</keyword>
<dbReference type="PANTHER" id="PTHR43214:SF24">
    <property type="entry name" value="TRANSCRIPTIONAL REGULATORY PROTEIN NARL-RELATED"/>
    <property type="match status" value="1"/>
</dbReference>
<dbReference type="PROSITE" id="PS50110">
    <property type="entry name" value="RESPONSE_REGULATORY"/>
    <property type="match status" value="1"/>
</dbReference>
<dbReference type="RefSeq" id="WP_230738038.1">
    <property type="nucleotide sequence ID" value="NZ_JAJNDB010000005.1"/>
</dbReference>
<keyword evidence="3" id="KW-0238">DNA-binding</keyword>
<evidence type="ECO:0000259" key="6">
    <source>
        <dbReference type="PROSITE" id="PS50043"/>
    </source>
</evidence>
<keyword evidence="1 5" id="KW-0597">Phosphoprotein</keyword>
<dbReference type="SMART" id="SM00421">
    <property type="entry name" value="HTH_LUXR"/>
    <property type="match status" value="1"/>
</dbReference>
<dbReference type="Pfam" id="PF00196">
    <property type="entry name" value="GerE"/>
    <property type="match status" value="1"/>
</dbReference>
<keyword evidence="2" id="KW-0805">Transcription regulation</keyword>
<dbReference type="InterPro" id="IPR011006">
    <property type="entry name" value="CheY-like_superfamily"/>
</dbReference>
<dbReference type="InterPro" id="IPR039420">
    <property type="entry name" value="WalR-like"/>
</dbReference>
<dbReference type="InterPro" id="IPR001789">
    <property type="entry name" value="Sig_transdc_resp-reg_receiver"/>
</dbReference>
<dbReference type="SMART" id="SM00448">
    <property type="entry name" value="REC"/>
    <property type="match status" value="1"/>
</dbReference>
<name>A0ABS8PD32_9PSEU</name>
<evidence type="ECO:0000313" key="9">
    <source>
        <dbReference type="Proteomes" id="UP001199469"/>
    </source>
</evidence>
<evidence type="ECO:0000256" key="1">
    <source>
        <dbReference type="ARBA" id="ARBA00022553"/>
    </source>
</evidence>
<feature type="modified residue" description="4-aspartylphosphate" evidence="5">
    <location>
        <position position="52"/>
    </location>
</feature>
<evidence type="ECO:0000256" key="5">
    <source>
        <dbReference type="PROSITE-ProRule" id="PRU00169"/>
    </source>
</evidence>
<feature type="domain" description="HTH luxR-type" evidence="6">
    <location>
        <begin position="144"/>
        <end position="204"/>
    </location>
</feature>
<sequence>MRVAVAEDLFVFRDGLGMLLEAAGHEVVARAGDGDELVAALADQPADVSILDIKMPPGAEGGLTTGAQLRADYPDMGLLFLSHYSELHYLMRILGIGAEGVGYRLKERIASVETLTDTLNRIADGEVVIEPALAKRLVEKPRAEDDQLASLSQREREVLRLMAEGRSNAGIAGQLVIGVKTVEKFIAGIFDKLELRSDESSQNRRVLAVLSYLRAEQGPRL</sequence>
<proteinExistence type="predicted"/>
<evidence type="ECO:0000256" key="2">
    <source>
        <dbReference type="ARBA" id="ARBA00023015"/>
    </source>
</evidence>
<evidence type="ECO:0000313" key="8">
    <source>
        <dbReference type="EMBL" id="MCD2196184.1"/>
    </source>
</evidence>
<dbReference type="Gene3D" id="3.40.50.2300">
    <property type="match status" value="1"/>
</dbReference>
<accession>A0ABS8PD32</accession>
<dbReference type="Proteomes" id="UP001199469">
    <property type="component" value="Unassembled WGS sequence"/>
</dbReference>
<dbReference type="Pfam" id="PF00072">
    <property type="entry name" value="Response_reg"/>
    <property type="match status" value="1"/>
</dbReference>
<dbReference type="SUPFAM" id="SSF52172">
    <property type="entry name" value="CheY-like"/>
    <property type="match status" value="1"/>
</dbReference>
<gene>
    <name evidence="8" type="ORF">LQ327_22685</name>
</gene>
<dbReference type="CDD" id="cd06170">
    <property type="entry name" value="LuxR_C_like"/>
    <property type="match status" value="1"/>
</dbReference>
<dbReference type="SUPFAM" id="SSF46894">
    <property type="entry name" value="C-terminal effector domain of the bipartite response regulators"/>
    <property type="match status" value="1"/>
</dbReference>
<reference evidence="8 9" key="1">
    <citation type="submission" date="2021-11" db="EMBL/GenBank/DDBJ databases">
        <title>Draft genome sequence of Actinomycetospora sp. SF1 isolated from the rhizosphere soil.</title>
        <authorList>
            <person name="Duangmal K."/>
            <person name="Chantavorakit T."/>
        </authorList>
    </citation>
    <scope>NUCLEOTIDE SEQUENCE [LARGE SCALE GENOMIC DNA]</scope>
    <source>
        <strain evidence="8 9">TBRC 5722</strain>
    </source>
</reference>
<dbReference type="EMBL" id="JAJNDB010000005">
    <property type="protein sequence ID" value="MCD2196184.1"/>
    <property type="molecule type" value="Genomic_DNA"/>
</dbReference>
<dbReference type="InterPro" id="IPR000792">
    <property type="entry name" value="Tscrpt_reg_LuxR_C"/>
</dbReference>